<dbReference type="CDD" id="cd13999">
    <property type="entry name" value="STKc_MAP3K-like"/>
    <property type="match status" value="1"/>
</dbReference>
<dbReference type="eggNOG" id="KOG0192">
    <property type="taxonomic scope" value="Eukaryota"/>
</dbReference>
<sequence length="302" mass="34263">MVTGSTFGAAILIFIFLGWTYIGIKRKQSDSLWEVRRDELKFAEPIEVLGRGTFGIVLKAEYRGTNVAVKRLLMGDKHTQMKHEFIEEMRLLSKLRHPCITTIMGAVVDRHGEPMLVMECMEYGSLYDLLHNDTAVIEGELILPILCDIAQGIRFLHAARPMIIHGDLKAQNVLVDSSFRAKVADFGFTQKKRFGRRTKSTFGTPLWMAPELLRGGQSTPASDVYAFGILLSEVYSRKDPYEGEDIAKVLEEVANVDREVEKRPYIPPAVPKDAASLMKDCWNKHAEARPHFDEIERRLRAL</sequence>
<dbReference type="InterPro" id="IPR001245">
    <property type="entry name" value="Ser-Thr/Tyr_kinase_cat_dom"/>
</dbReference>
<evidence type="ECO:0000256" key="7">
    <source>
        <dbReference type="RuleBase" id="RU000304"/>
    </source>
</evidence>
<keyword evidence="8" id="KW-1133">Transmembrane helix</keyword>
<evidence type="ECO:0000256" key="1">
    <source>
        <dbReference type="ARBA" id="ARBA00022527"/>
    </source>
</evidence>
<accession>L1I5G5</accession>
<evidence type="ECO:0000313" key="12">
    <source>
        <dbReference type="Proteomes" id="UP000011087"/>
    </source>
</evidence>
<keyword evidence="8" id="KW-0812">Transmembrane</keyword>
<dbReference type="EMBL" id="JH993269">
    <property type="protein sequence ID" value="EKX31508.1"/>
    <property type="molecule type" value="Genomic_DNA"/>
</dbReference>
<dbReference type="OrthoDB" id="339325at2759"/>
<dbReference type="PANTHER" id="PTHR44329">
    <property type="entry name" value="SERINE/THREONINE-PROTEIN KINASE TNNI3K-RELATED"/>
    <property type="match status" value="1"/>
</dbReference>
<dbReference type="InterPro" id="IPR000719">
    <property type="entry name" value="Prot_kinase_dom"/>
</dbReference>
<protein>
    <recommendedName>
        <fullName evidence="9">Protein kinase domain-containing protein</fullName>
    </recommendedName>
</protein>
<keyword evidence="8" id="KW-0472">Membrane</keyword>
<dbReference type="FunFam" id="3.30.200.20:FF:000180">
    <property type="entry name" value="serine/threonine-protein kinase STY46-like"/>
    <property type="match status" value="1"/>
</dbReference>
<dbReference type="RefSeq" id="XP_005818488.1">
    <property type="nucleotide sequence ID" value="XM_005818431.1"/>
</dbReference>
<keyword evidence="3 6" id="KW-0547">Nucleotide-binding</keyword>
<keyword evidence="2" id="KW-0808">Transferase</keyword>
<evidence type="ECO:0000256" key="3">
    <source>
        <dbReference type="ARBA" id="ARBA00022741"/>
    </source>
</evidence>
<dbReference type="GO" id="GO:0004674">
    <property type="term" value="F:protein serine/threonine kinase activity"/>
    <property type="evidence" value="ECO:0007669"/>
    <property type="project" value="UniProtKB-KW"/>
</dbReference>
<reference evidence="10 12" key="1">
    <citation type="journal article" date="2012" name="Nature">
        <title>Algal genomes reveal evolutionary mosaicism and the fate of nucleomorphs.</title>
        <authorList>
            <consortium name="DOE Joint Genome Institute"/>
            <person name="Curtis B.A."/>
            <person name="Tanifuji G."/>
            <person name="Burki F."/>
            <person name="Gruber A."/>
            <person name="Irimia M."/>
            <person name="Maruyama S."/>
            <person name="Arias M.C."/>
            <person name="Ball S.G."/>
            <person name="Gile G.H."/>
            <person name="Hirakawa Y."/>
            <person name="Hopkins J.F."/>
            <person name="Kuo A."/>
            <person name="Rensing S.A."/>
            <person name="Schmutz J."/>
            <person name="Symeonidi A."/>
            <person name="Elias M."/>
            <person name="Eveleigh R.J."/>
            <person name="Herman E.K."/>
            <person name="Klute M.J."/>
            <person name="Nakayama T."/>
            <person name="Obornik M."/>
            <person name="Reyes-Prieto A."/>
            <person name="Armbrust E.V."/>
            <person name="Aves S.J."/>
            <person name="Beiko R.G."/>
            <person name="Coutinho P."/>
            <person name="Dacks J.B."/>
            <person name="Durnford D.G."/>
            <person name="Fast N.M."/>
            <person name="Green B.R."/>
            <person name="Grisdale C.J."/>
            <person name="Hempel F."/>
            <person name="Henrissat B."/>
            <person name="Hoppner M.P."/>
            <person name="Ishida K."/>
            <person name="Kim E."/>
            <person name="Koreny L."/>
            <person name="Kroth P.G."/>
            <person name="Liu Y."/>
            <person name="Malik S.B."/>
            <person name="Maier U.G."/>
            <person name="McRose D."/>
            <person name="Mock T."/>
            <person name="Neilson J.A."/>
            <person name="Onodera N.T."/>
            <person name="Poole A.M."/>
            <person name="Pritham E.J."/>
            <person name="Richards T.A."/>
            <person name="Rocap G."/>
            <person name="Roy S.W."/>
            <person name="Sarai C."/>
            <person name="Schaack S."/>
            <person name="Shirato S."/>
            <person name="Slamovits C.H."/>
            <person name="Spencer D.F."/>
            <person name="Suzuki S."/>
            <person name="Worden A.Z."/>
            <person name="Zauner S."/>
            <person name="Barry K."/>
            <person name="Bell C."/>
            <person name="Bharti A.K."/>
            <person name="Crow J.A."/>
            <person name="Grimwood J."/>
            <person name="Kramer R."/>
            <person name="Lindquist E."/>
            <person name="Lucas S."/>
            <person name="Salamov A."/>
            <person name="McFadden G.I."/>
            <person name="Lane C.E."/>
            <person name="Keeling P.J."/>
            <person name="Gray M.W."/>
            <person name="Grigoriev I.V."/>
            <person name="Archibald J.M."/>
        </authorList>
    </citation>
    <scope>NUCLEOTIDE SEQUENCE</scope>
    <source>
        <strain evidence="10 12">CCMP2712</strain>
    </source>
</reference>
<dbReference type="AlphaFoldDB" id="L1I5G5"/>
<gene>
    <name evidence="10" type="ORF">GUITHDRAFT_83074</name>
</gene>
<dbReference type="PANTHER" id="PTHR44329:SF288">
    <property type="entry name" value="MITOGEN-ACTIVATED PROTEIN KINASE KINASE KINASE 20"/>
    <property type="match status" value="1"/>
</dbReference>
<keyword evidence="5 6" id="KW-0067">ATP-binding</keyword>
<dbReference type="EnsemblProtists" id="EKX31508">
    <property type="protein sequence ID" value="EKX31508"/>
    <property type="gene ID" value="GUITHDRAFT_83074"/>
</dbReference>
<name>L1I5G5_GUITC</name>
<dbReference type="InterPro" id="IPR017441">
    <property type="entry name" value="Protein_kinase_ATP_BS"/>
</dbReference>
<dbReference type="InterPro" id="IPR051681">
    <property type="entry name" value="Ser/Thr_Kinases-Pseudokinases"/>
</dbReference>
<dbReference type="SMART" id="SM00220">
    <property type="entry name" value="S_TKc"/>
    <property type="match status" value="1"/>
</dbReference>
<dbReference type="PROSITE" id="PS00107">
    <property type="entry name" value="PROTEIN_KINASE_ATP"/>
    <property type="match status" value="1"/>
</dbReference>
<dbReference type="OMA" id="PSHLCIV"/>
<dbReference type="InterPro" id="IPR011009">
    <property type="entry name" value="Kinase-like_dom_sf"/>
</dbReference>
<dbReference type="HOGENOM" id="CLU_000288_7_35_1"/>
<dbReference type="KEGG" id="gtt:GUITHDRAFT_83074"/>
<dbReference type="PaxDb" id="55529-EKX31508"/>
<evidence type="ECO:0000313" key="10">
    <source>
        <dbReference type="EMBL" id="EKX31508.1"/>
    </source>
</evidence>
<feature type="domain" description="Protein kinase" evidence="9">
    <location>
        <begin position="43"/>
        <end position="302"/>
    </location>
</feature>
<feature type="binding site" evidence="6">
    <location>
        <position position="70"/>
    </location>
    <ligand>
        <name>ATP</name>
        <dbReference type="ChEBI" id="CHEBI:30616"/>
    </ligand>
</feature>
<evidence type="ECO:0000256" key="4">
    <source>
        <dbReference type="ARBA" id="ARBA00022777"/>
    </source>
</evidence>
<dbReference type="InterPro" id="IPR008271">
    <property type="entry name" value="Ser/Thr_kinase_AS"/>
</dbReference>
<evidence type="ECO:0000313" key="11">
    <source>
        <dbReference type="EnsemblProtists" id="EKX31508"/>
    </source>
</evidence>
<reference evidence="12" key="2">
    <citation type="submission" date="2012-11" db="EMBL/GenBank/DDBJ databases">
        <authorList>
            <person name="Kuo A."/>
            <person name="Curtis B.A."/>
            <person name="Tanifuji G."/>
            <person name="Burki F."/>
            <person name="Gruber A."/>
            <person name="Irimia M."/>
            <person name="Maruyama S."/>
            <person name="Arias M.C."/>
            <person name="Ball S.G."/>
            <person name="Gile G.H."/>
            <person name="Hirakawa Y."/>
            <person name="Hopkins J.F."/>
            <person name="Rensing S.A."/>
            <person name="Schmutz J."/>
            <person name="Symeonidi A."/>
            <person name="Elias M."/>
            <person name="Eveleigh R.J."/>
            <person name="Herman E.K."/>
            <person name="Klute M.J."/>
            <person name="Nakayama T."/>
            <person name="Obornik M."/>
            <person name="Reyes-Prieto A."/>
            <person name="Armbrust E.V."/>
            <person name="Aves S.J."/>
            <person name="Beiko R.G."/>
            <person name="Coutinho P."/>
            <person name="Dacks J.B."/>
            <person name="Durnford D.G."/>
            <person name="Fast N.M."/>
            <person name="Green B.R."/>
            <person name="Grisdale C."/>
            <person name="Hempe F."/>
            <person name="Henrissat B."/>
            <person name="Hoppner M.P."/>
            <person name="Ishida K.-I."/>
            <person name="Kim E."/>
            <person name="Koreny L."/>
            <person name="Kroth P.G."/>
            <person name="Liu Y."/>
            <person name="Malik S.-B."/>
            <person name="Maier U.G."/>
            <person name="McRose D."/>
            <person name="Mock T."/>
            <person name="Neilson J.A."/>
            <person name="Onodera N.T."/>
            <person name="Poole A.M."/>
            <person name="Pritham E.J."/>
            <person name="Richards T.A."/>
            <person name="Rocap G."/>
            <person name="Roy S.W."/>
            <person name="Sarai C."/>
            <person name="Schaack S."/>
            <person name="Shirato S."/>
            <person name="Slamovits C.H."/>
            <person name="Spencer D.F."/>
            <person name="Suzuki S."/>
            <person name="Worden A.Z."/>
            <person name="Zauner S."/>
            <person name="Barry K."/>
            <person name="Bell C."/>
            <person name="Bharti A.K."/>
            <person name="Crow J.A."/>
            <person name="Grimwood J."/>
            <person name="Kramer R."/>
            <person name="Lindquist E."/>
            <person name="Lucas S."/>
            <person name="Salamov A."/>
            <person name="McFadden G.I."/>
            <person name="Lane C.E."/>
            <person name="Keeling P.J."/>
            <person name="Gray M.W."/>
            <person name="Grigoriev I.V."/>
            <person name="Archibald J.M."/>
        </authorList>
    </citation>
    <scope>NUCLEOTIDE SEQUENCE</scope>
    <source>
        <strain evidence="12">CCMP2712</strain>
    </source>
</reference>
<evidence type="ECO:0000256" key="6">
    <source>
        <dbReference type="PROSITE-ProRule" id="PRU10141"/>
    </source>
</evidence>
<proteinExistence type="inferred from homology"/>
<evidence type="ECO:0000256" key="2">
    <source>
        <dbReference type="ARBA" id="ARBA00022679"/>
    </source>
</evidence>
<dbReference type="PROSITE" id="PS00108">
    <property type="entry name" value="PROTEIN_KINASE_ST"/>
    <property type="match status" value="1"/>
</dbReference>
<keyword evidence="1 7" id="KW-0723">Serine/threonine-protein kinase</keyword>
<dbReference type="PIRSF" id="PIRSF000654">
    <property type="entry name" value="Integrin-linked_kinase"/>
    <property type="match status" value="1"/>
</dbReference>
<organism evidence="10">
    <name type="scientific">Guillardia theta (strain CCMP2712)</name>
    <name type="common">Cryptophyte</name>
    <dbReference type="NCBI Taxonomy" id="905079"/>
    <lineage>
        <taxon>Eukaryota</taxon>
        <taxon>Cryptophyceae</taxon>
        <taxon>Pyrenomonadales</taxon>
        <taxon>Geminigeraceae</taxon>
        <taxon>Guillardia</taxon>
    </lineage>
</organism>
<feature type="non-terminal residue" evidence="10">
    <location>
        <position position="1"/>
    </location>
</feature>
<dbReference type="Proteomes" id="UP000011087">
    <property type="component" value="Unassembled WGS sequence"/>
</dbReference>
<evidence type="ECO:0000256" key="5">
    <source>
        <dbReference type="ARBA" id="ARBA00022840"/>
    </source>
</evidence>
<dbReference type="Gene3D" id="1.10.510.10">
    <property type="entry name" value="Transferase(Phosphotransferase) domain 1"/>
    <property type="match status" value="1"/>
</dbReference>
<dbReference type="GeneID" id="17288230"/>
<dbReference type="Pfam" id="PF07714">
    <property type="entry name" value="PK_Tyr_Ser-Thr"/>
    <property type="match status" value="1"/>
</dbReference>
<evidence type="ECO:0000256" key="8">
    <source>
        <dbReference type="SAM" id="Phobius"/>
    </source>
</evidence>
<dbReference type="STRING" id="905079.L1I5G5"/>
<dbReference type="PROSITE" id="PS50011">
    <property type="entry name" value="PROTEIN_KINASE_DOM"/>
    <property type="match status" value="1"/>
</dbReference>
<comment type="similarity">
    <text evidence="7">Belongs to the protein kinase superfamily.</text>
</comment>
<keyword evidence="4" id="KW-0418">Kinase</keyword>
<dbReference type="SUPFAM" id="SSF56112">
    <property type="entry name" value="Protein kinase-like (PK-like)"/>
    <property type="match status" value="1"/>
</dbReference>
<reference evidence="11" key="3">
    <citation type="submission" date="2016-03" db="UniProtKB">
        <authorList>
            <consortium name="EnsemblProtists"/>
        </authorList>
    </citation>
    <scope>IDENTIFICATION</scope>
</reference>
<evidence type="ECO:0000259" key="9">
    <source>
        <dbReference type="PROSITE" id="PS50011"/>
    </source>
</evidence>
<keyword evidence="12" id="KW-1185">Reference proteome</keyword>
<feature type="transmembrane region" description="Helical" evidence="8">
    <location>
        <begin position="6"/>
        <end position="24"/>
    </location>
</feature>
<dbReference type="GO" id="GO:0005524">
    <property type="term" value="F:ATP binding"/>
    <property type="evidence" value="ECO:0007669"/>
    <property type="project" value="UniProtKB-UniRule"/>
</dbReference>
<dbReference type="PRINTS" id="PR00109">
    <property type="entry name" value="TYRKINASE"/>
</dbReference>